<dbReference type="Gene3D" id="1.10.150.690">
    <property type="entry name" value="DUF2063"/>
    <property type="match status" value="1"/>
</dbReference>
<dbReference type="EMBL" id="CP020931">
    <property type="protein sequence ID" value="ARM83204.1"/>
    <property type="molecule type" value="Genomic_DNA"/>
</dbReference>
<protein>
    <submittedName>
        <fullName evidence="2">Putative DNA-binding domain protein</fullName>
    </submittedName>
</protein>
<dbReference type="Pfam" id="PF09836">
    <property type="entry name" value="DUF2063"/>
    <property type="match status" value="1"/>
</dbReference>
<dbReference type="GeneID" id="77255083"/>
<dbReference type="InterPro" id="IPR044922">
    <property type="entry name" value="DUF2063_N_sf"/>
</dbReference>
<organism evidence="2 3">
    <name type="scientific">Marinobacter salarius</name>
    <dbReference type="NCBI Taxonomy" id="1420917"/>
    <lineage>
        <taxon>Bacteria</taxon>
        <taxon>Pseudomonadati</taxon>
        <taxon>Pseudomonadota</taxon>
        <taxon>Gammaproteobacteria</taxon>
        <taxon>Pseudomonadales</taxon>
        <taxon>Marinobacteraceae</taxon>
        <taxon>Marinobacter</taxon>
    </lineage>
</organism>
<name>A0A1W6K6Z6_9GAMM</name>
<gene>
    <name evidence="2" type="ORF">MARSALSMR5_01110</name>
</gene>
<sequence>MSEQTVFASALLDPAQPCPDGLRAWNGSDPNQRFAVYRNNIVVSLIDALAATFPVCQQLVGEAFFRAMARVFVVAQPPRSQILTFYGREFPAFIDTFSPASSVPYLADVARLERLRLDAFHSADVESLGTEDITGVLSAPHRLPGLRMDIHPSVAVLQSRFAVLSLWAAHQQATPELARVEPLQPESVLVLRSGLEVQCIDIAEATGVFMDRLIQKETLSQAEQDAKACEPGFDLVAALTLLMRWQIITSLYPGDEHGQLD</sequence>
<evidence type="ECO:0000313" key="3">
    <source>
        <dbReference type="Proteomes" id="UP000193100"/>
    </source>
</evidence>
<reference evidence="2 3" key="1">
    <citation type="submission" date="2017-04" db="EMBL/GenBank/DDBJ databases">
        <title>Genome Sequence of Marinobacter salarius strain SMR5 Isolated from a culture of the Diatom Skeletonema marinoi.</title>
        <authorList>
            <person name="Topel M."/>
            <person name="Pinder M.I.M."/>
            <person name="Johansson O.N."/>
            <person name="Kourtchenko O."/>
            <person name="Godhe A."/>
            <person name="Clarke A.K."/>
        </authorList>
    </citation>
    <scope>NUCLEOTIDE SEQUENCE [LARGE SCALE GENOMIC DNA]</scope>
    <source>
        <strain evidence="2 3">SMR5</strain>
    </source>
</reference>
<dbReference type="AlphaFoldDB" id="A0A1W6K6Z6"/>
<dbReference type="RefSeq" id="WP_085679469.1">
    <property type="nucleotide sequence ID" value="NZ_CP020931.1"/>
</dbReference>
<evidence type="ECO:0000313" key="2">
    <source>
        <dbReference type="EMBL" id="ARM83204.1"/>
    </source>
</evidence>
<dbReference type="GO" id="GO:0003677">
    <property type="term" value="F:DNA binding"/>
    <property type="evidence" value="ECO:0007669"/>
    <property type="project" value="UniProtKB-KW"/>
</dbReference>
<dbReference type="Proteomes" id="UP000193100">
    <property type="component" value="Chromosome"/>
</dbReference>
<feature type="domain" description="Putative DNA-binding" evidence="1">
    <location>
        <begin position="4"/>
        <end position="94"/>
    </location>
</feature>
<accession>A0A1W6K6Z6</accession>
<dbReference type="InterPro" id="IPR018640">
    <property type="entry name" value="DUF2063"/>
</dbReference>
<evidence type="ECO:0000259" key="1">
    <source>
        <dbReference type="Pfam" id="PF09836"/>
    </source>
</evidence>
<proteinExistence type="predicted"/>
<keyword evidence="2" id="KW-0238">DNA-binding</keyword>